<feature type="modified residue" description="4-aspartylphosphate" evidence="12">
    <location>
        <position position="644"/>
    </location>
</feature>
<dbReference type="GO" id="GO:0005886">
    <property type="term" value="C:plasma membrane"/>
    <property type="evidence" value="ECO:0007669"/>
    <property type="project" value="UniProtKB-SubCell"/>
</dbReference>
<keyword evidence="14" id="KW-1133">Transmembrane helix</keyword>
<dbReference type="GO" id="GO:0005524">
    <property type="term" value="F:ATP binding"/>
    <property type="evidence" value="ECO:0007669"/>
    <property type="project" value="UniProtKB-KW"/>
</dbReference>
<dbReference type="InterPro" id="IPR005467">
    <property type="entry name" value="His_kinase_dom"/>
</dbReference>
<dbReference type="EC" id="2.7.13.3" evidence="3"/>
<comment type="subcellular location">
    <subcellularLocation>
        <location evidence="2">Cell membrane</location>
    </subcellularLocation>
</comment>
<evidence type="ECO:0000256" key="12">
    <source>
        <dbReference type="PROSITE-ProRule" id="PRU00169"/>
    </source>
</evidence>
<keyword evidence="4" id="KW-1003">Cell membrane</keyword>
<dbReference type="EMBL" id="CP062983">
    <property type="protein sequence ID" value="QPC83667.1"/>
    <property type="molecule type" value="Genomic_DNA"/>
</dbReference>
<dbReference type="CDD" id="cd16922">
    <property type="entry name" value="HATPase_EvgS-ArcB-TorS-like"/>
    <property type="match status" value="1"/>
</dbReference>
<organism evidence="17 18">
    <name type="scientific">Phototrophicus methaneseepsis</name>
    <dbReference type="NCBI Taxonomy" id="2710758"/>
    <lineage>
        <taxon>Bacteria</taxon>
        <taxon>Bacillati</taxon>
        <taxon>Chloroflexota</taxon>
        <taxon>Candidatus Thermofontia</taxon>
        <taxon>Phototrophicales</taxon>
        <taxon>Phototrophicaceae</taxon>
        <taxon>Phototrophicus</taxon>
    </lineage>
</organism>
<evidence type="ECO:0000256" key="13">
    <source>
        <dbReference type="SAM" id="Coils"/>
    </source>
</evidence>
<dbReference type="Gene3D" id="3.30.565.10">
    <property type="entry name" value="Histidine kinase-like ATPase, C-terminal domain"/>
    <property type="match status" value="1"/>
</dbReference>
<gene>
    <name evidence="17" type="ORF">G4Y79_04600</name>
</gene>
<feature type="transmembrane region" description="Helical" evidence="14">
    <location>
        <begin position="145"/>
        <end position="165"/>
    </location>
</feature>
<keyword evidence="11 14" id="KW-0472">Membrane</keyword>
<keyword evidence="8" id="KW-0418">Kinase</keyword>
<reference evidence="17 18" key="1">
    <citation type="submission" date="2020-02" db="EMBL/GenBank/DDBJ databases">
        <authorList>
            <person name="Zheng R.K."/>
            <person name="Sun C.M."/>
        </authorList>
    </citation>
    <scope>NUCLEOTIDE SEQUENCE [LARGE SCALE GENOMIC DNA]</scope>
    <source>
        <strain evidence="18">rifampicinis</strain>
    </source>
</reference>
<dbReference type="FunFam" id="3.30.565.10:FF:000023">
    <property type="entry name" value="PAS domain-containing sensor histidine kinase"/>
    <property type="match status" value="1"/>
</dbReference>
<feature type="transmembrane region" description="Helical" evidence="14">
    <location>
        <begin position="21"/>
        <end position="42"/>
    </location>
</feature>
<evidence type="ECO:0000256" key="3">
    <source>
        <dbReference type="ARBA" id="ARBA00012438"/>
    </source>
</evidence>
<dbReference type="InterPro" id="IPR003594">
    <property type="entry name" value="HATPase_dom"/>
</dbReference>
<dbReference type="SUPFAM" id="SSF47384">
    <property type="entry name" value="Homodimeric domain of signal transducing histidine kinase"/>
    <property type="match status" value="1"/>
</dbReference>
<proteinExistence type="predicted"/>
<dbReference type="InterPro" id="IPR003661">
    <property type="entry name" value="HisK_dim/P_dom"/>
</dbReference>
<dbReference type="SUPFAM" id="SSF52172">
    <property type="entry name" value="CheY-like"/>
    <property type="match status" value="1"/>
</dbReference>
<evidence type="ECO:0000313" key="18">
    <source>
        <dbReference type="Proteomes" id="UP000594468"/>
    </source>
</evidence>
<dbReference type="AlphaFoldDB" id="A0A7S8IFJ7"/>
<dbReference type="SMART" id="SM00387">
    <property type="entry name" value="HATPase_c"/>
    <property type="match status" value="1"/>
</dbReference>
<evidence type="ECO:0000256" key="4">
    <source>
        <dbReference type="ARBA" id="ARBA00022475"/>
    </source>
</evidence>
<keyword evidence="5 12" id="KW-0597">Phosphoprotein</keyword>
<dbReference type="SMART" id="SM00388">
    <property type="entry name" value="HisKA"/>
    <property type="match status" value="1"/>
</dbReference>
<keyword evidence="6" id="KW-0808">Transferase</keyword>
<dbReference type="SUPFAM" id="SSF55874">
    <property type="entry name" value="ATPase domain of HSP90 chaperone/DNA topoisomerase II/histidine kinase"/>
    <property type="match status" value="1"/>
</dbReference>
<sequence>MRVRHPMQLANNDVNLESLRSDLVSQIAILLIISSGFIAWLLLIVEPFPWLLGAFWVFHAFLGTLILKLRAEHPLRARMLLLAICNLSVLMAMVLFSETWIPFLSMPLILVNAILINRGEWLTTALALASIFILSELQYRDYPTIVMYIAMISALALSVIVRQALHRTIDWTWMLGLKSIDLLEIARDRQGELNRTVKALRAANEKLLRMQTALVRAQREAEAAKRAKEQFAANISHELRTPLNIIVGFSEVLFFSPRVYGKSDWPPALRTDIAHIYHNSYHLANMINDVLDLSRLNKSEFSLSLEGCAAGELLNSAITILEETFVSRNITIYTDIAPAMPELTVDMTRIRQVLINLLTNAINFSDIGSSIFIQIKYDDFIEAFVFSIRDEGIGIAQKDHQHIFEEFYQIDSKLSKKHQGAGLGLAISKQLVEAHNGKIWVESDLGQGANFYFTIPTKKNYELASTSPKPLNKPVISKSNSTEKSPIVLVYDATDDIVDRLRNKNDKIDFVHITNTQNWEDHCENYQPQAIVFNANCHEPIATQALVDIPLIEYKLFDNKWSEKFLSVQKCLNKPITSVELESALAEIGYVKRVVIIDDNRGFCQLVERMLQTFKQSFEVKHAYDPNRGLHLIKTFQPDVIILDLIIEQDSDGFELINTLQNTSELSEIPIIVISAFTFDEAITEQHENRIVATFPGNTNPYEIFDLLSEIVGKSVK</sequence>
<dbReference type="PRINTS" id="PR00344">
    <property type="entry name" value="BCTRLSENSOR"/>
</dbReference>
<dbReference type="SMART" id="SM00448">
    <property type="entry name" value="REC"/>
    <property type="match status" value="1"/>
</dbReference>
<feature type="domain" description="Response regulatory" evidence="16">
    <location>
        <begin position="593"/>
        <end position="712"/>
    </location>
</feature>
<dbReference type="InterPro" id="IPR001789">
    <property type="entry name" value="Sig_transdc_resp-reg_receiver"/>
</dbReference>
<name>A0A7S8IFJ7_9CHLR</name>
<dbReference type="PROSITE" id="PS50110">
    <property type="entry name" value="RESPONSE_REGULATORY"/>
    <property type="match status" value="1"/>
</dbReference>
<evidence type="ECO:0000256" key="8">
    <source>
        <dbReference type="ARBA" id="ARBA00022777"/>
    </source>
</evidence>
<keyword evidence="7" id="KW-0547">Nucleotide-binding</keyword>
<feature type="transmembrane region" description="Helical" evidence="14">
    <location>
        <begin position="48"/>
        <end position="67"/>
    </location>
</feature>
<dbReference type="Pfam" id="PF00512">
    <property type="entry name" value="HisKA"/>
    <property type="match status" value="1"/>
</dbReference>
<evidence type="ECO:0000256" key="10">
    <source>
        <dbReference type="ARBA" id="ARBA00023012"/>
    </source>
</evidence>
<dbReference type="PANTHER" id="PTHR43547">
    <property type="entry name" value="TWO-COMPONENT HISTIDINE KINASE"/>
    <property type="match status" value="1"/>
</dbReference>
<comment type="catalytic activity">
    <reaction evidence="1">
        <text>ATP + protein L-histidine = ADP + protein N-phospho-L-histidine.</text>
        <dbReference type="EC" id="2.7.13.3"/>
    </reaction>
</comment>
<keyword evidence="9" id="KW-0067">ATP-binding</keyword>
<dbReference type="Pfam" id="PF02518">
    <property type="entry name" value="HATPase_c"/>
    <property type="match status" value="1"/>
</dbReference>
<feature type="transmembrane region" description="Helical" evidence="14">
    <location>
        <begin position="79"/>
        <end position="97"/>
    </location>
</feature>
<protein>
    <recommendedName>
        <fullName evidence="3">histidine kinase</fullName>
        <ecNumber evidence="3">2.7.13.3</ecNumber>
    </recommendedName>
</protein>
<keyword evidence="13" id="KW-0175">Coiled coil</keyword>
<evidence type="ECO:0000256" key="1">
    <source>
        <dbReference type="ARBA" id="ARBA00000085"/>
    </source>
</evidence>
<dbReference type="PANTHER" id="PTHR43547:SF2">
    <property type="entry name" value="HYBRID SIGNAL TRANSDUCTION HISTIDINE KINASE C"/>
    <property type="match status" value="1"/>
</dbReference>
<keyword evidence="14" id="KW-0812">Transmembrane</keyword>
<dbReference type="Pfam" id="PF00072">
    <property type="entry name" value="Response_reg"/>
    <property type="match status" value="1"/>
</dbReference>
<dbReference type="Gene3D" id="3.40.50.2300">
    <property type="match status" value="1"/>
</dbReference>
<feature type="domain" description="Histidine kinase" evidence="15">
    <location>
        <begin position="234"/>
        <end position="459"/>
    </location>
</feature>
<dbReference type="InterPro" id="IPR011006">
    <property type="entry name" value="CheY-like_superfamily"/>
</dbReference>
<keyword evidence="10" id="KW-0902">Two-component regulatory system</keyword>
<evidence type="ECO:0000313" key="17">
    <source>
        <dbReference type="EMBL" id="QPC83667.1"/>
    </source>
</evidence>
<dbReference type="RefSeq" id="WP_195171731.1">
    <property type="nucleotide sequence ID" value="NZ_CP062983.1"/>
</dbReference>
<evidence type="ECO:0000256" key="7">
    <source>
        <dbReference type="ARBA" id="ARBA00022741"/>
    </source>
</evidence>
<dbReference type="KEGG" id="pmet:G4Y79_04600"/>
<keyword evidence="18" id="KW-1185">Reference proteome</keyword>
<evidence type="ECO:0000256" key="5">
    <source>
        <dbReference type="ARBA" id="ARBA00022553"/>
    </source>
</evidence>
<dbReference type="CDD" id="cd00082">
    <property type="entry name" value="HisKA"/>
    <property type="match status" value="1"/>
</dbReference>
<dbReference type="InterPro" id="IPR004358">
    <property type="entry name" value="Sig_transdc_His_kin-like_C"/>
</dbReference>
<evidence type="ECO:0000256" key="9">
    <source>
        <dbReference type="ARBA" id="ARBA00022840"/>
    </source>
</evidence>
<dbReference type="Gene3D" id="1.10.287.130">
    <property type="match status" value="1"/>
</dbReference>
<evidence type="ECO:0000256" key="14">
    <source>
        <dbReference type="SAM" id="Phobius"/>
    </source>
</evidence>
<dbReference type="InterPro" id="IPR036097">
    <property type="entry name" value="HisK_dim/P_sf"/>
</dbReference>
<dbReference type="PROSITE" id="PS50109">
    <property type="entry name" value="HIS_KIN"/>
    <property type="match status" value="1"/>
</dbReference>
<dbReference type="InterPro" id="IPR036890">
    <property type="entry name" value="HATPase_C_sf"/>
</dbReference>
<accession>A0A7S8IFJ7</accession>
<evidence type="ECO:0000259" key="15">
    <source>
        <dbReference type="PROSITE" id="PS50109"/>
    </source>
</evidence>
<evidence type="ECO:0000256" key="2">
    <source>
        <dbReference type="ARBA" id="ARBA00004236"/>
    </source>
</evidence>
<dbReference type="Proteomes" id="UP000594468">
    <property type="component" value="Chromosome"/>
</dbReference>
<dbReference type="GO" id="GO:0000155">
    <property type="term" value="F:phosphorelay sensor kinase activity"/>
    <property type="evidence" value="ECO:0007669"/>
    <property type="project" value="InterPro"/>
</dbReference>
<feature type="transmembrane region" description="Helical" evidence="14">
    <location>
        <begin position="109"/>
        <end position="133"/>
    </location>
</feature>
<evidence type="ECO:0000259" key="16">
    <source>
        <dbReference type="PROSITE" id="PS50110"/>
    </source>
</evidence>
<evidence type="ECO:0000256" key="6">
    <source>
        <dbReference type="ARBA" id="ARBA00022679"/>
    </source>
</evidence>
<evidence type="ECO:0000256" key="11">
    <source>
        <dbReference type="ARBA" id="ARBA00023136"/>
    </source>
</evidence>
<feature type="coiled-coil region" evidence="13">
    <location>
        <begin position="200"/>
        <end position="234"/>
    </location>
</feature>